<name>A0ABS5JLK2_9GAMM</name>
<sequence length="113" mass="13114">MKNEQPQKLKVVRCRCTEDEYAAINKKALSAGLTTSEYLRRTALGRRIMVRTDIRMMNELKRLGWLQKHLYLQMQETMTPELSRQFSEALVGITTAINAINMTPVYAHEIQDL</sequence>
<dbReference type="InterPro" id="IPR047751">
    <property type="entry name" value="MobA-like"/>
</dbReference>
<evidence type="ECO:0000313" key="2">
    <source>
        <dbReference type="Proteomes" id="UP000680634"/>
    </source>
</evidence>
<accession>A0ABS5JLK2</accession>
<dbReference type="InterPro" id="IPR053842">
    <property type="entry name" value="NikA-like"/>
</dbReference>
<organism evidence="1 2">
    <name type="scientific">Nissabacter archeti</name>
    <dbReference type="NCBI Taxonomy" id="1917880"/>
    <lineage>
        <taxon>Bacteria</taxon>
        <taxon>Pseudomonadati</taxon>
        <taxon>Pseudomonadota</taxon>
        <taxon>Gammaproteobacteria</taxon>
        <taxon>Enterobacterales</taxon>
        <taxon>Yersiniaceae</taxon>
        <taxon>Nissabacter</taxon>
    </lineage>
</organism>
<dbReference type="Pfam" id="PF21983">
    <property type="entry name" value="NikA-like"/>
    <property type="match status" value="1"/>
</dbReference>
<gene>
    <name evidence="1" type="ORF">JK232_18295</name>
</gene>
<keyword evidence="2" id="KW-1185">Reference proteome</keyword>
<comment type="caution">
    <text evidence="1">The sequence shown here is derived from an EMBL/GenBank/DDBJ whole genome shotgun (WGS) entry which is preliminary data.</text>
</comment>
<dbReference type="EMBL" id="JAERKB010000013">
    <property type="protein sequence ID" value="MBS0970840.1"/>
    <property type="molecule type" value="Genomic_DNA"/>
</dbReference>
<dbReference type="NCBIfam" id="NF041264">
    <property type="entry name" value="MobA"/>
    <property type="match status" value="1"/>
</dbReference>
<reference evidence="2" key="2">
    <citation type="submission" date="2023-07" db="EMBL/GenBank/DDBJ databases">
        <title>Genome-inferred correspondence between phylogeny and metabolic traits in the wild Drosophila gut microbiome.</title>
        <authorList>
            <person name="Bueno E."/>
            <person name="Blow F."/>
            <person name="Douglas A.E."/>
        </authorList>
    </citation>
    <scope>NUCLEOTIDE SEQUENCE [LARGE SCALE GENOMIC DNA]</scope>
    <source>
        <strain evidence="2">JGM97</strain>
    </source>
</reference>
<dbReference type="Proteomes" id="UP000680634">
    <property type="component" value="Unassembled WGS sequence"/>
</dbReference>
<dbReference type="RefSeq" id="WP_212589548.1">
    <property type="nucleotide sequence ID" value="NZ_JAERKB010000013.1"/>
</dbReference>
<reference evidence="1 2" key="1">
    <citation type="submission" date="2020-12" db="EMBL/GenBank/DDBJ databases">
        <authorList>
            <person name="Mcmullen J.G."/>
        </authorList>
    </citation>
    <scope>NUCLEOTIDE SEQUENCE [LARGE SCALE GENOMIC DNA]</scope>
    <source>
        <strain evidence="1 2">JGM97</strain>
    </source>
</reference>
<proteinExistence type="predicted"/>
<protein>
    <submittedName>
        <fullName evidence="1">Mobilization protein</fullName>
    </submittedName>
</protein>
<evidence type="ECO:0000313" key="1">
    <source>
        <dbReference type="EMBL" id="MBS0970840.1"/>
    </source>
</evidence>